<evidence type="ECO:0000313" key="12">
    <source>
        <dbReference type="Proteomes" id="UP000887159"/>
    </source>
</evidence>
<evidence type="ECO:0000256" key="6">
    <source>
        <dbReference type="ARBA" id="ARBA00023136"/>
    </source>
</evidence>
<name>A0A8X6S531_TRICX</name>
<dbReference type="SMART" id="SM00192">
    <property type="entry name" value="LDLa"/>
    <property type="match status" value="2"/>
</dbReference>
<dbReference type="PANTHER" id="PTHR22722:SF5">
    <property type="entry name" value="LOW-DENSITY LIPOPROTEIN RECEPTOR-RELATED PROTEIN 1B"/>
    <property type="match status" value="1"/>
</dbReference>
<keyword evidence="2" id="KW-0812">Transmembrane</keyword>
<keyword evidence="3" id="KW-0732">Signal</keyword>
<dbReference type="InterPro" id="IPR002172">
    <property type="entry name" value="LDrepeatLR_classA_rpt"/>
</dbReference>
<evidence type="ECO:0000256" key="3">
    <source>
        <dbReference type="ARBA" id="ARBA00022729"/>
    </source>
</evidence>
<dbReference type="Pfam" id="PF00057">
    <property type="entry name" value="Ldl_recept_a"/>
    <property type="match status" value="2"/>
</dbReference>
<evidence type="ECO:0000256" key="8">
    <source>
        <dbReference type="ARBA" id="ARBA00023170"/>
    </source>
</evidence>
<comment type="caution">
    <text evidence="11">The sequence shown here is derived from an EMBL/GenBank/DDBJ whole genome shotgun (WGS) entry which is preliminary data.</text>
</comment>
<keyword evidence="4" id="KW-0677">Repeat</keyword>
<evidence type="ECO:0000313" key="11">
    <source>
        <dbReference type="EMBL" id="GFY00663.1"/>
    </source>
</evidence>
<evidence type="ECO:0000256" key="10">
    <source>
        <dbReference type="PROSITE-ProRule" id="PRU00124"/>
    </source>
</evidence>
<evidence type="ECO:0000256" key="9">
    <source>
        <dbReference type="ARBA" id="ARBA00023180"/>
    </source>
</evidence>
<comment type="subcellular location">
    <subcellularLocation>
        <location evidence="1">Membrane</location>
        <topology evidence="1">Single-pass membrane protein</topology>
    </subcellularLocation>
</comment>
<dbReference type="PANTHER" id="PTHR22722">
    <property type="entry name" value="LOW-DENSITY LIPOPROTEIN RECEPTOR-RELATED PROTEIN 2-RELATED"/>
    <property type="match status" value="1"/>
</dbReference>
<dbReference type="SUPFAM" id="SSF57424">
    <property type="entry name" value="LDL receptor-like module"/>
    <property type="match status" value="2"/>
</dbReference>
<dbReference type="InterPro" id="IPR051221">
    <property type="entry name" value="LDLR-related"/>
</dbReference>
<keyword evidence="6" id="KW-0472">Membrane</keyword>
<dbReference type="GO" id="GO:0005886">
    <property type="term" value="C:plasma membrane"/>
    <property type="evidence" value="ECO:0007669"/>
    <property type="project" value="TreeGrafter"/>
</dbReference>
<organism evidence="11 12">
    <name type="scientific">Trichonephila clavipes</name>
    <name type="common">Golden silk orbweaver</name>
    <name type="synonym">Nephila clavipes</name>
    <dbReference type="NCBI Taxonomy" id="2585209"/>
    <lineage>
        <taxon>Eukaryota</taxon>
        <taxon>Metazoa</taxon>
        <taxon>Ecdysozoa</taxon>
        <taxon>Arthropoda</taxon>
        <taxon>Chelicerata</taxon>
        <taxon>Arachnida</taxon>
        <taxon>Araneae</taxon>
        <taxon>Araneomorphae</taxon>
        <taxon>Entelegynae</taxon>
        <taxon>Araneoidea</taxon>
        <taxon>Nephilidae</taxon>
        <taxon>Trichonephila</taxon>
    </lineage>
</organism>
<dbReference type="GO" id="GO:0043235">
    <property type="term" value="C:receptor complex"/>
    <property type="evidence" value="ECO:0007669"/>
    <property type="project" value="TreeGrafter"/>
</dbReference>
<dbReference type="CDD" id="cd00112">
    <property type="entry name" value="LDLa"/>
    <property type="match status" value="2"/>
</dbReference>
<dbReference type="Gene3D" id="4.10.400.10">
    <property type="entry name" value="Low-density Lipoprotein Receptor"/>
    <property type="match status" value="2"/>
</dbReference>
<accession>A0A8X6S531</accession>
<dbReference type="PROSITE" id="PS01209">
    <property type="entry name" value="LDLRA_1"/>
    <property type="match status" value="2"/>
</dbReference>
<dbReference type="PRINTS" id="PR00261">
    <property type="entry name" value="LDLRECEPTOR"/>
</dbReference>
<evidence type="ECO:0000256" key="4">
    <source>
        <dbReference type="ARBA" id="ARBA00022737"/>
    </source>
</evidence>
<keyword evidence="5" id="KW-1133">Transmembrane helix</keyword>
<feature type="disulfide bond" evidence="10">
    <location>
        <begin position="35"/>
        <end position="50"/>
    </location>
</feature>
<comment type="caution">
    <text evidence="10">Lacks conserved residue(s) required for the propagation of feature annotation.</text>
</comment>
<evidence type="ECO:0000256" key="1">
    <source>
        <dbReference type="ARBA" id="ARBA00004167"/>
    </source>
</evidence>
<dbReference type="PROSITE" id="PS50068">
    <property type="entry name" value="LDLRA_2"/>
    <property type="match status" value="2"/>
</dbReference>
<dbReference type="EMBL" id="BMAU01021221">
    <property type="protein sequence ID" value="GFY00663.1"/>
    <property type="molecule type" value="Genomic_DNA"/>
</dbReference>
<proteinExistence type="predicted"/>
<keyword evidence="12" id="KW-1185">Reference proteome</keyword>
<keyword evidence="9" id="KW-0325">Glycoprotein</keyword>
<feature type="disulfide bond" evidence="10">
    <location>
        <begin position="78"/>
        <end position="93"/>
    </location>
</feature>
<dbReference type="GO" id="GO:0005041">
    <property type="term" value="F:low-density lipoprotein particle receptor activity"/>
    <property type="evidence" value="ECO:0007669"/>
    <property type="project" value="TreeGrafter"/>
</dbReference>
<dbReference type="AlphaFoldDB" id="A0A8X6S531"/>
<keyword evidence="7 10" id="KW-1015">Disulfide bond</keyword>
<evidence type="ECO:0000256" key="5">
    <source>
        <dbReference type="ARBA" id="ARBA00022989"/>
    </source>
</evidence>
<keyword evidence="8" id="KW-0675">Receptor</keyword>
<evidence type="ECO:0000256" key="2">
    <source>
        <dbReference type="ARBA" id="ARBA00022692"/>
    </source>
</evidence>
<sequence length="152" mass="17597">MSYKWSSSTIDLKACQNDEFQCYGDLRCIPLTWRCDNEADCKDASDERYCDFGTLKSCQNDQFECHANSECIPLVWQCNGRKDCKDESDERNCNGTLSMGHRMIILYSFPPIESEVYRADDGSSRSTLVRWMKDSVTWLVEEVYGYLAVPVY</sequence>
<dbReference type="FunFam" id="4.10.400.10:FF:000002">
    <property type="entry name" value="Low-density lipoprotein receptor-related protein 1"/>
    <property type="match status" value="1"/>
</dbReference>
<protein>
    <submittedName>
        <fullName evidence="11">Uncharacterized protein</fullName>
    </submittedName>
</protein>
<dbReference type="InterPro" id="IPR036055">
    <property type="entry name" value="LDL_receptor-like_sf"/>
</dbReference>
<dbReference type="InterPro" id="IPR023415">
    <property type="entry name" value="LDLR_class-A_CS"/>
</dbReference>
<gene>
    <name evidence="11" type="ORF">TNCV_2140571</name>
</gene>
<dbReference type="Proteomes" id="UP000887159">
    <property type="component" value="Unassembled WGS sequence"/>
</dbReference>
<reference evidence="11" key="1">
    <citation type="submission" date="2020-08" db="EMBL/GenBank/DDBJ databases">
        <title>Multicomponent nature underlies the extraordinary mechanical properties of spider dragline silk.</title>
        <authorList>
            <person name="Kono N."/>
            <person name="Nakamura H."/>
            <person name="Mori M."/>
            <person name="Yoshida Y."/>
            <person name="Ohtoshi R."/>
            <person name="Malay A.D."/>
            <person name="Moran D.A.P."/>
            <person name="Tomita M."/>
            <person name="Numata K."/>
            <person name="Arakawa K."/>
        </authorList>
    </citation>
    <scope>NUCLEOTIDE SEQUENCE</scope>
</reference>
<evidence type="ECO:0000256" key="7">
    <source>
        <dbReference type="ARBA" id="ARBA00023157"/>
    </source>
</evidence>